<dbReference type="GO" id="GO:0000917">
    <property type="term" value="P:division septum assembly"/>
    <property type="evidence" value="ECO:0007669"/>
    <property type="project" value="TreeGrafter"/>
</dbReference>
<keyword evidence="4" id="KW-1185">Reference proteome</keyword>
<feature type="compositionally biased region" description="Low complexity" evidence="1">
    <location>
        <begin position="895"/>
        <end position="917"/>
    </location>
</feature>
<dbReference type="PANTHER" id="PTHR36419">
    <property type="entry name" value="ARRESTIN FAMILY PROTEIN 1"/>
    <property type="match status" value="1"/>
</dbReference>
<feature type="region of interest" description="Disordered" evidence="1">
    <location>
        <begin position="401"/>
        <end position="476"/>
    </location>
</feature>
<feature type="domain" description="Arrestin C-terminal-like" evidence="2">
    <location>
        <begin position="177"/>
        <end position="309"/>
    </location>
</feature>
<feature type="compositionally biased region" description="Low complexity" evidence="1">
    <location>
        <begin position="544"/>
        <end position="558"/>
    </location>
</feature>
<dbReference type="InterPro" id="IPR014756">
    <property type="entry name" value="Ig_E-set"/>
</dbReference>
<feature type="compositionally biased region" description="Basic and acidic residues" evidence="1">
    <location>
        <begin position="857"/>
        <end position="871"/>
    </location>
</feature>
<dbReference type="EMBL" id="KN831805">
    <property type="protein sequence ID" value="KIM36427.1"/>
    <property type="molecule type" value="Genomic_DNA"/>
</dbReference>
<feature type="compositionally biased region" description="Basic and acidic residues" evidence="1">
    <location>
        <begin position="706"/>
        <end position="717"/>
    </location>
</feature>
<dbReference type="Proteomes" id="UP000053424">
    <property type="component" value="Unassembled WGS sequence"/>
</dbReference>
<feature type="compositionally biased region" description="Pro residues" evidence="1">
    <location>
        <begin position="918"/>
        <end position="928"/>
    </location>
</feature>
<dbReference type="SUPFAM" id="SSF81296">
    <property type="entry name" value="E set domains"/>
    <property type="match status" value="1"/>
</dbReference>
<feature type="compositionally biased region" description="Pro residues" evidence="1">
    <location>
        <begin position="681"/>
        <end position="693"/>
    </location>
</feature>
<dbReference type="GO" id="GO:0000935">
    <property type="term" value="C:division septum"/>
    <property type="evidence" value="ECO:0007669"/>
    <property type="project" value="TreeGrafter"/>
</dbReference>
<dbReference type="PANTHER" id="PTHR36419:SF1">
    <property type="entry name" value="RHO1 GEF LOCALIZING PROTEIN 1"/>
    <property type="match status" value="1"/>
</dbReference>
<feature type="compositionally biased region" description="Polar residues" evidence="1">
    <location>
        <begin position="814"/>
        <end position="830"/>
    </location>
</feature>
<dbReference type="Gene3D" id="2.60.40.640">
    <property type="match status" value="1"/>
</dbReference>
<dbReference type="AlphaFoldDB" id="A0A0C2Y5U4"/>
<feature type="compositionally biased region" description="Polar residues" evidence="1">
    <location>
        <begin position="962"/>
        <end position="972"/>
    </location>
</feature>
<feature type="compositionally biased region" description="Low complexity" evidence="1">
    <location>
        <begin position="510"/>
        <end position="521"/>
    </location>
</feature>
<dbReference type="InterPro" id="IPR011022">
    <property type="entry name" value="Arrestin_C-like"/>
</dbReference>
<reference evidence="3 4" key="1">
    <citation type="submission" date="2014-04" db="EMBL/GenBank/DDBJ databases">
        <authorList>
            <consortium name="DOE Joint Genome Institute"/>
            <person name="Kuo A."/>
            <person name="Gay G."/>
            <person name="Dore J."/>
            <person name="Kohler A."/>
            <person name="Nagy L.G."/>
            <person name="Floudas D."/>
            <person name="Copeland A."/>
            <person name="Barry K.W."/>
            <person name="Cichocki N."/>
            <person name="Veneault-Fourrey C."/>
            <person name="LaButti K."/>
            <person name="Lindquist E.A."/>
            <person name="Lipzen A."/>
            <person name="Lundell T."/>
            <person name="Morin E."/>
            <person name="Murat C."/>
            <person name="Sun H."/>
            <person name="Tunlid A."/>
            <person name="Henrissat B."/>
            <person name="Grigoriev I.V."/>
            <person name="Hibbett D.S."/>
            <person name="Martin F."/>
            <person name="Nordberg H.P."/>
            <person name="Cantor M.N."/>
            <person name="Hua S.X."/>
        </authorList>
    </citation>
    <scope>NUCLEOTIDE SEQUENCE [LARGE SCALE GENOMIC DNA]</scope>
    <source>
        <strain evidence="4">h7</strain>
    </source>
</reference>
<dbReference type="InterPro" id="IPR053060">
    <property type="entry name" value="Cytokinesis_Signaling_Reg"/>
</dbReference>
<dbReference type="Pfam" id="PF02752">
    <property type="entry name" value="Arrestin_C"/>
    <property type="match status" value="1"/>
</dbReference>
<dbReference type="OrthoDB" id="4001642at2759"/>
<evidence type="ECO:0000256" key="1">
    <source>
        <dbReference type="SAM" id="MobiDB-lite"/>
    </source>
</evidence>
<feature type="compositionally biased region" description="Pro residues" evidence="1">
    <location>
        <begin position="1000"/>
        <end position="1009"/>
    </location>
</feature>
<evidence type="ECO:0000313" key="4">
    <source>
        <dbReference type="Proteomes" id="UP000053424"/>
    </source>
</evidence>
<feature type="region of interest" description="Disordered" evidence="1">
    <location>
        <begin position="501"/>
        <end position="629"/>
    </location>
</feature>
<dbReference type="InterPro" id="IPR014752">
    <property type="entry name" value="Arrestin-like_C"/>
</dbReference>
<feature type="compositionally biased region" description="Low complexity" evidence="1">
    <location>
        <begin position="401"/>
        <end position="412"/>
    </location>
</feature>
<proteinExistence type="predicted"/>
<accession>A0A0C2Y5U4</accession>
<feature type="region of interest" description="Disordered" evidence="1">
    <location>
        <begin position="962"/>
        <end position="1009"/>
    </location>
</feature>
<feature type="compositionally biased region" description="Low complexity" evidence="1">
    <location>
        <begin position="598"/>
        <end position="613"/>
    </location>
</feature>
<reference evidence="4" key="2">
    <citation type="submission" date="2015-01" db="EMBL/GenBank/DDBJ databases">
        <title>Evolutionary Origins and Diversification of the Mycorrhizal Mutualists.</title>
        <authorList>
            <consortium name="DOE Joint Genome Institute"/>
            <consortium name="Mycorrhizal Genomics Consortium"/>
            <person name="Kohler A."/>
            <person name="Kuo A."/>
            <person name="Nagy L.G."/>
            <person name="Floudas D."/>
            <person name="Copeland A."/>
            <person name="Barry K.W."/>
            <person name="Cichocki N."/>
            <person name="Veneault-Fourrey C."/>
            <person name="LaButti K."/>
            <person name="Lindquist E.A."/>
            <person name="Lipzen A."/>
            <person name="Lundell T."/>
            <person name="Morin E."/>
            <person name="Murat C."/>
            <person name="Riley R."/>
            <person name="Ohm R."/>
            <person name="Sun H."/>
            <person name="Tunlid A."/>
            <person name="Henrissat B."/>
            <person name="Grigoriev I.V."/>
            <person name="Hibbett D.S."/>
            <person name="Martin F."/>
        </authorList>
    </citation>
    <scope>NUCLEOTIDE SEQUENCE [LARGE SCALE GENOMIC DNA]</scope>
    <source>
        <strain evidence="4">h7</strain>
    </source>
</reference>
<sequence>MAQVKLNLQPPPNVDFVTGYPGIPPGPDRPQASVKGAIEVRVPAAGVKAKWVRIELRKVETLPGGGEANTYYDFVGPSPVNLWSTSDEYSMLRSQDFPFSIRIPESIPPTIALENRAGIAYELVASVCTKGKKGFLRKAKSLVVSTTSPIIIDKHELHSTWPIYCQPEKRHMAQEGVNLIVERNNTCYGPGDPITVKATVKSDNLHTVILRGFEFYLKEATVYRAGIHAQGKKSAPQVKQMNISESKVAVNATLYGGGSHTSDLSCIISADHTTTTLNTARHIDVTYTLCIKALMGTGTHLVMDLPVIISNWQRHVSFEAISRIGPVPNLSLLSPTQALAANNRRPAEVAAATLPTTRATPVAFNSLPGATSAPSATNDLGYSAGRIDDFGAIKPAVSSNPLNSASAAPSLSTQPVSTPASSVSPGRRPNSAGGGNRFTVTNAQPREIPQESVRRPSAQAVGGGANSAQKSYPTAEQEKKLYEQAIAKVAKVQPQAILRTASPPLSGTSAIPPGAAPAAKPQNQWLSADDEKRLYQQAQEAAKRAQLGAQLAAAPGAKLTHTRSGSDSKSQSSGSGGGSKLSGADLYAQAISAQNRKQAAVASAQAGGSVAPSPAKPAIKQYPTAEQEKAELRRYEEAKRAVDRMQNTIDDPPPPSLNAPVAYEALFPATTRVAPAASSSHPPPPPADAPPPFESAAGGSNIMAHLSEKERLRRQYEAQDAAALARKNVNAASPPPAAYSPPVAAPAPVPTASPAPPPTGPLPGQYANALEEKEALRRKFEERDKATKANTNPISQPQPPPRTNSVNAKPPTSPQLNGGSSPGRSPSAVSTGAGAGSRPAPVPPSTGSGSSRVLTAVEEKALLRAKYEARDGGVGNTRKSPPPPTIPNGNNASVTNTNGTTTTTTTPTTISTAMTTPTTPPPLKPRPPVEYIKETQEEDARLSRLNGQMPMLDEGALSLSTEMNRSNSTLGYSSPPPSGAASLDMKPFTPFRAGFDSSIPGPPPPLPHQ</sequence>
<feature type="region of interest" description="Disordered" evidence="1">
    <location>
        <begin position="673"/>
        <end position="928"/>
    </location>
</feature>
<protein>
    <recommendedName>
        <fullName evidence="2">Arrestin C-terminal-like domain-containing protein</fullName>
    </recommendedName>
</protein>
<dbReference type="HOGENOM" id="CLU_006109_0_0_1"/>
<feature type="compositionally biased region" description="Pro residues" evidence="1">
    <location>
        <begin position="733"/>
        <end position="761"/>
    </location>
</feature>
<evidence type="ECO:0000259" key="2">
    <source>
        <dbReference type="Pfam" id="PF02752"/>
    </source>
</evidence>
<feature type="compositionally biased region" description="Low complexity" evidence="1">
    <location>
        <begin position="721"/>
        <end position="732"/>
    </location>
</feature>
<feature type="compositionally biased region" description="Polar residues" evidence="1">
    <location>
        <begin position="413"/>
        <end position="424"/>
    </location>
</feature>
<organism evidence="3 4">
    <name type="scientific">Hebeloma cylindrosporum</name>
    <dbReference type="NCBI Taxonomy" id="76867"/>
    <lineage>
        <taxon>Eukaryota</taxon>
        <taxon>Fungi</taxon>
        <taxon>Dikarya</taxon>
        <taxon>Basidiomycota</taxon>
        <taxon>Agaricomycotina</taxon>
        <taxon>Agaricomycetes</taxon>
        <taxon>Agaricomycetidae</taxon>
        <taxon>Agaricales</taxon>
        <taxon>Agaricineae</taxon>
        <taxon>Hymenogastraceae</taxon>
        <taxon>Hebeloma</taxon>
    </lineage>
</organism>
<name>A0A0C2Y5U4_HEBCY</name>
<gene>
    <name evidence="3" type="ORF">M413DRAFT_20526</name>
</gene>
<feature type="compositionally biased region" description="Basic and acidic residues" evidence="1">
    <location>
        <begin position="770"/>
        <end position="787"/>
    </location>
</feature>
<evidence type="ECO:0000313" key="3">
    <source>
        <dbReference type="EMBL" id="KIM36427.1"/>
    </source>
</evidence>